<feature type="compositionally biased region" description="Polar residues" evidence="4">
    <location>
        <begin position="317"/>
        <end position="333"/>
    </location>
</feature>
<dbReference type="InterPro" id="IPR054552">
    <property type="entry name" value="SPT2_N"/>
</dbReference>
<evidence type="ECO:0000256" key="4">
    <source>
        <dbReference type="SAM" id="MobiDB-lite"/>
    </source>
</evidence>
<dbReference type="Pfam" id="PF08243">
    <property type="entry name" value="SPT2"/>
    <property type="match status" value="1"/>
</dbReference>
<keyword evidence="2 3" id="KW-0175">Coiled coil</keyword>
<proteinExistence type="inferred from homology"/>
<feature type="coiled-coil region" evidence="3">
    <location>
        <begin position="81"/>
        <end position="108"/>
    </location>
</feature>
<evidence type="ECO:0000256" key="2">
    <source>
        <dbReference type="ARBA" id="ARBA00023054"/>
    </source>
</evidence>
<evidence type="ECO:0000256" key="1">
    <source>
        <dbReference type="ARBA" id="ARBA00006461"/>
    </source>
</evidence>
<dbReference type="AlphaFoldDB" id="A0A1I8EHS8"/>
<dbReference type="InterPro" id="IPR013256">
    <property type="entry name" value="Chromatin_SPT2"/>
</dbReference>
<evidence type="ECO:0000259" key="5">
    <source>
        <dbReference type="Pfam" id="PF22878"/>
    </source>
</evidence>
<dbReference type="STRING" id="6293.A0A1I8EHS8"/>
<evidence type="ECO:0000313" key="6">
    <source>
        <dbReference type="WBParaSite" id="maker-PairedContig_2095-snap-gene-0.10-mRNA-1"/>
    </source>
</evidence>
<name>A0A1I8EHS8_WUCBA</name>
<evidence type="ECO:0000256" key="3">
    <source>
        <dbReference type="SAM" id="Coils"/>
    </source>
</evidence>
<sequence>MDLFDDILRQASSNTKNASKEIKKIDEARQMTKKCMNVRLAAERKQLKVLKPPLEKPKFVIPKKKTKGDSDVDKSRITLFLKKKEEEKRKALTEKKKQKEELIKLRLQSYGGKANKKLAKQFGSTAIELQQKYGNDREHEEHLKKQQIREKEEADRLNCKLRGSFVKALERKKVVDKITNAESCRNGPYRNLLKNFEVLSCFRKEDSPGPSTSCVLESKSRKIDANIVIKRRLPPSESNFFSLMKKVGDIHCSEWEILFQAEAIQNGEASPSPPPLSTSPPSKKRNGLLRRDIKEIKYHYEDKLKPATETDKKTFVAQRSSNATKKMSDIQTSHNKEQKVPFSASSFKSLSRRYLPGDIRYQRLPPERSQAGVRAGGSPASLPKTNMKRSNTKDSQASGSRRINEENLARADNRLQVPSRQMMSREKSLPRFKAYERLKERRCLEELRRLRENDDLDEDINDEEYDSEMDDFIDDSEFDEHLKRGDLEETLRLINPRYDKNRWKLRERMIDDRHMEASYRDIAREEKRSSRIGLIEDIREAHCGKSIAL</sequence>
<feature type="domain" description="SPT2 homolog N-terminal" evidence="5">
    <location>
        <begin position="57"/>
        <end position="118"/>
    </location>
</feature>
<dbReference type="WBParaSite" id="maker-PairedContig_2095-snap-gene-0.10-mRNA-1">
    <property type="protein sequence ID" value="maker-PairedContig_2095-snap-gene-0.10-mRNA-1"/>
    <property type="gene ID" value="maker-PairedContig_2095-snap-gene-0.10"/>
</dbReference>
<comment type="similarity">
    <text evidence="1">Belongs to the SPT2 family.</text>
</comment>
<organism evidence="6">
    <name type="scientific">Wuchereria bancrofti</name>
    <dbReference type="NCBI Taxonomy" id="6293"/>
    <lineage>
        <taxon>Eukaryota</taxon>
        <taxon>Metazoa</taxon>
        <taxon>Ecdysozoa</taxon>
        <taxon>Nematoda</taxon>
        <taxon>Chromadorea</taxon>
        <taxon>Rhabditida</taxon>
        <taxon>Spirurina</taxon>
        <taxon>Spiruromorpha</taxon>
        <taxon>Filarioidea</taxon>
        <taxon>Onchocercidae</taxon>
        <taxon>Wuchereria</taxon>
    </lineage>
</organism>
<accession>A0A1I8EHS8</accession>
<dbReference type="Pfam" id="PF22878">
    <property type="entry name" value="SPT2_N"/>
    <property type="match status" value="1"/>
</dbReference>
<feature type="region of interest" description="Disordered" evidence="4">
    <location>
        <begin position="358"/>
        <end position="412"/>
    </location>
</feature>
<reference evidence="6" key="1">
    <citation type="submission" date="2016-11" db="UniProtKB">
        <authorList>
            <consortium name="WormBaseParasite"/>
        </authorList>
    </citation>
    <scope>IDENTIFICATION</scope>
    <source>
        <strain evidence="6">pt0022</strain>
    </source>
</reference>
<feature type="compositionally biased region" description="Basic and acidic residues" evidence="4">
    <location>
        <begin position="402"/>
        <end position="412"/>
    </location>
</feature>
<protein>
    <submittedName>
        <fullName evidence="6">Protein SPT2 homolog</fullName>
    </submittedName>
</protein>
<feature type="region of interest" description="Disordered" evidence="4">
    <location>
        <begin position="266"/>
        <end position="289"/>
    </location>
</feature>
<feature type="region of interest" description="Disordered" evidence="4">
    <location>
        <begin position="311"/>
        <end position="346"/>
    </location>
</feature>